<organism evidence="12 13">
    <name type="scientific">Araneus ventricosus</name>
    <name type="common">Orbweaver spider</name>
    <name type="synonym">Epeira ventricosa</name>
    <dbReference type="NCBI Taxonomy" id="182803"/>
    <lineage>
        <taxon>Eukaryota</taxon>
        <taxon>Metazoa</taxon>
        <taxon>Ecdysozoa</taxon>
        <taxon>Arthropoda</taxon>
        <taxon>Chelicerata</taxon>
        <taxon>Arachnida</taxon>
        <taxon>Araneae</taxon>
        <taxon>Araneomorphae</taxon>
        <taxon>Entelegynae</taxon>
        <taxon>Araneoidea</taxon>
        <taxon>Araneidae</taxon>
        <taxon>Araneus</taxon>
    </lineage>
</organism>
<evidence type="ECO:0000256" key="3">
    <source>
        <dbReference type="ARBA" id="ARBA00022692"/>
    </source>
</evidence>
<keyword evidence="3 9" id="KW-0812">Transmembrane</keyword>
<dbReference type="InterPro" id="IPR007110">
    <property type="entry name" value="Ig-like_dom"/>
</dbReference>
<dbReference type="InterPro" id="IPR003599">
    <property type="entry name" value="Ig_sub"/>
</dbReference>
<evidence type="ECO:0000256" key="8">
    <source>
        <dbReference type="SAM" id="MobiDB-lite"/>
    </source>
</evidence>
<comment type="similarity">
    <text evidence="2">Belongs to the FAM187 family.</text>
</comment>
<feature type="domain" description="Ig-like" evidence="10">
    <location>
        <begin position="563"/>
        <end position="640"/>
    </location>
</feature>
<accession>A0A4Y2JTW6</accession>
<comment type="caution">
    <text evidence="12">The sequence shown here is derived from an EMBL/GenBank/DDBJ whole genome shotgun (WGS) entry which is preliminary data.</text>
</comment>
<dbReference type="InterPro" id="IPR036397">
    <property type="entry name" value="RNaseH_sf"/>
</dbReference>
<evidence type="ECO:0000313" key="12">
    <source>
        <dbReference type="EMBL" id="GBM92792.1"/>
    </source>
</evidence>
<dbReference type="Proteomes" id="UP000499080">
    <property type="component" value="Unassembled WGS sequence"/>
</dbReference>
<evidence type="ECO:0000313" key="13">
    <source>
        <dbReference type="Proteomes" id="UP000499080"/>
    </source>
</evidence>
<dbReference type="OrthoDB" id="6434091at2759"/>
<reference evidence="12 13" key="1">
    <citation type="journal article" date="2019" name="Sci. Rep.">
        <title>Orb-weaving spider Araneus ventricosus genome elucidates the spidroin gene catalogue.</title>
        <authorList>
            <person name="Kono N."/>
            <person name="Nakamura H."/>
            <person name="Ohtoshi R."/>
            <person name="Moran D.A.P."/>
            <person name="Shinohara A."/>
            <person name="Yoshida Y."/>
            <person name="Fujiwara M."/>
            <person name="Mori M."/>
            <person name="Tomita M."/>
            <person name="Arakawa K."/>
        </authorList>
    </citation>
    <scope>NUCLEOTIDE SEQUENCE [LARGE SCALE GENOMIC DNA]</scope>
</reference>
<keyword evidence="4" id="KW-0732">Signal</keyword>
<keyword evidence="5 9" id="KW-1133">Transmembrane helix</keyword>
<sequence>MSVCVWGGIEEQQQGKGSLLSLSPAHFEASNEWRAWIFRLKWVGTAFYSGWISRFGPPLRLTTDQGTQFESALFQALTKFLGTARQRTSYHPAANGKVERFHRQLKAVIMAHGKVQWSSALPTILLGFRATRKEDLEATTAEMVYGAPIRLPGEFLSPTADSPDPSTFVGKLKEVMQRLLPHKTQHHGQRSVFVSKDLSSCSHVFLRTDALRKGLQSPYEGPFQVLDRHEKLFKINKNGKELTVNIDRVKPAYVLRDCDSTRLPASEPPTPQENLQEDRTARTSRPETVTRSGRRVRFNPRGFERRPIARRTYESIRNCRPMQKDPEAVLLIEGNRLFLTCTICLPPSAPSRGVWKRLLPDAATFVPVQLDGRRSRLLEDLSLEVINIREKDSGIYYCFQGLTVFAKYAVDVVQEEPHNYIILSGKKKSRSPTENIPLKDNNLMVFLKWSEWSECNRCNSVGRRRRVGICMVKKIDTVSPTKPVDTQILKEYRYGIPCRSGLLPKAIRELSTIQTAKSEFMIGFCKIPCPRSASIVVITDKTGAVVDTVDNSQGFYSMHQPLPDLPALAKRTTIYEEEGSSIIMSCPGNTEGKFLTWRNDSYVINPSKVHVLTKGRVKIDIGNNLHIRKLRFSDASVYSCWDDKTLVGTTRLVVLEKSMERNYRFHVLNIGILFTFITVFMIACTICRNTKLKANG</sequence>
<dbReference type="InterPro" id="IPR001584">
    <property type="entry name" value="Integrase_cat-core"/>
</dbReference>
<feature type="domain" description="Ig-like" evidence="10">
    <location>
        <begin position="307"/>
        <end position="398"/>
    </location>
</feature>
<keyword evidence="7" id="KW-0325">Glycoprotein</keyword>
<gene>
    <name evidence="12" type="ORF">AVEN_117489_1</name>
</gene>
<dbReference type="PANTHER" id="PTHR32178">
    <property type="entry name" value="FAM187"/>
    <property type="match status" value="1"/>
</dbReference>
<feature type="transmembrane region" description="Helical" evidence="9">
    <location>
        <begin position="667"/>
        <end position="687"/>
    </location>
</feature>
<evidence type="ECO:0000259" key="10">
    <source>
        <dbReference type="PROSITE" id="PS50835"/>
    </source>
</evidence>
<dbReference type="GO" id="GO:0003676">
    <property type="term" value="F:nucleic acid binding"/>
    <property type="evidence" value="ECO:0007669"/>
    <property type="project" value="InterPro"/>
</dbReference>
<name>A0A4Y2JTW6_ARAVE</name>
<evidence type="ECO:0000256" key="9">
    <source>
        <dbReference type="SAM" id="Phobius"/>
    </source>
</evidence>
<evidence type="ECO:0000256" key="4">
    <source>
        <dbReference type="ARBA" id="ARBA00022729"/>
    </source>
</evidence>
<dbReference type="Gene3D" id="3.30.420.10">
    <property type="entry name" value="Ribonuclease H-like superfamily/Ribonuclease H"/>
    <property type="match status" value="1"/>
</dbReference>
<feature type="domain" description="Integrase catalytic" evidence="11">
    <location>
        <begin position="56"/>
        <end position="160"/>
    </location>
</feature>
<dbReference type="InterPro" id="IPR012337">
    <property type="entry name" value="RNaseH-like_sf"/>
</dbReference>
<evidence type="ECO:0000256" key="6">
    <source>
        <dbReference type="ARBA" id="ARBA00023136"/>
    </source>
</evidence>
<dbReference type="PANTHER" id="PTHR32178:SF6">
    <property type="entry name" value="IG-LIKE DOMAIN-CONTAINING PROTEIN"/>
    <property type="match status" value="1"/>
</dbReference>
<dbReference type="GO" id="GO:0015074">
    <property type="term" value="P:DNA integration"/>
    <property type="evidence" value="ECO:0007669"/>
    <property type="project" value="InterPro"/>
</dbReference>
<keyword evidence="13" id="KW-1185">Reference proteome</keyword>
<dbReference type="SUPFAM" id="SSF53098">
    <property type="entry name" value="Ribonuclease H-like"/>
    <property type="match status" value="1"/>
</dbReference>
<dbReference type="SMART" id="SM00409">
    <property type="entry name" value="IG"/>
    <property type="match status" value="2"/>
</dbReference>
<dbReference type="AlphaFoldDB" id="A0A4Y2JTW6"/>
<comment type="subcellular location">
    <subcellularLocation>
        <location evidence="1">Membrane</location>
        <topology evidence="1">Single-pass type I membrane protein</topology>
    </subcellularLocation>
</comment>
<dbReference type="PROSITE" id="PS50835">
    <property type="entry name" value="IG_LIKE"/>
    <property type="match status" value="2"/>
</dbReference>
<evidence type="ECO:0000259" key="11">
    <source>
        <dbReference type="PROSITE" id="PS50994"/>
    </source>
</evidence>
<proteinExistence type="inferred from homology"/>
<dbReference type="EMBL" id="BGPR01003820">
    <property type="protein sequence ID" value="GBM92792.1"/>
    <property type="molecule type" value="Genomic_DNA"/>
</dbReference>
<evidence type="ECO:0008006" key="14">
    <source>
        <dbReference type="Google" id="ProtNLM"/>
    </source>
</evidence>
<evidence type="ECO:0000256" key="5">
    <source>
        <dbReference type="ARBA" id="ARBA00022989"/>
    </source>
</evidence>
<feature type="compositionally biased region" description="Basic and acidic residues" evidence="8">
    <location>
        <begin position="276"/>
        <end position="285"/>
    </location>
</feature>
<protein>
    <recommendedName>
        <fullName evidence="14">Integrase catalytic domain-containing protein</fullName>
    </recommendedName>
</protein>
<dbReference type="PROSITE" id="PS50994">
    <property type="entry name" value="INTEGRASE"/>
    <property type="match status" value="1"/>
</dbReference>
<dbReference type="InterPro" id="IPR036179">
    <property type="entry name" value="Ig-like_dom_sf"/>
</dbReference>
<keyword evidence="6 9" id="KW-0472">Membrane</keyword>
<evidence type="ECO:0000256" key="2">
    <source>
        <dbReference type="ARBA" id="ARBA00008727"/>
    </source>
</evidence>
<evidence type="ECO:0000256" key="7">
    <source>
        <dbReference type="ARBA" id="ARBA00023180"/>
    </source>
</evidence>
<evidence type="ECO:0000256" key="1">
    <source>
        <dbReference type="ARBA" id="ARBA00004479"/>
    </source>
</evidence>
<dbReference type="GO" id="GO:0016020">
    <property type="term" value="C:membrane"/>
    <property type="evidence" value="ECO:0007669"/>
    <property type="project" value="UniProtKB-SubCell"/>
</dbReference>
<dbReference type="SUPFAM" id="SSF48726">
    <property type="entry name" value="Immunoglobulin"/>
    <property type="match status" value="2"/>
</dbReference>
<feature type="region of interest" description="Disordered" evidence="8">
    <location>
        <begin position="260"/>
        <end position="293"/>
    </location>
</feature>
<dbReference type="InterPro" id="IPR039311">
    <property type="entry name" value="FAM187A/B"/>
</dbReference>